<evidence type="ECO:0000256" key="1">
    <source>
        <dbReference type="HAMAP-Rule" id="MF_00386"/>
    </source>
</evidence>
<dbReference type="PANTHER" id="PTHR33383:SF1">
    <property type="entry name" value="MEMBRANE PROTEIN INSERTION EFFICIENCY FACTOR-RELATED"/>
    <property type="match status" value="1"/>
</dbReference>
<comment type="function">
    <text evidence="1">Could be involved in insertion of integral membrane proteins into the membrane.</text>
</comment>
<dbReference type="SMART" id="SM01234">
    <property type="entry name" value="Haemolytic"/>
    <property type="match status" value="1"/>
</dbReference>
<comment type="similarity">
    <text evidence="1">Belongs to the UPF0161 family.</text>
</comment>
<accession>A0ABP7N2E5</accession>
<dbReference type="RefSeq" id="WP_344818615.1">
    <property type="nucleotide sequence ID" value="NZ_BAABCP010000001.1"/>
</dbReference>
<comment type="caution">
    <text evidence="2">The sequence shown here is derived from an EMBL/GenBank/DDBJ whole genome shotgun (WGS) entry which is preliminary data.</text>
</comment>
<evidence type="ECO:0000313" key="3">
    <source>
        <dbReference type="Proteomes" id="UP001501591"/>
    </source>
</evidence>
<dbReference type="Pfam" id="PF01809">
    <property type="entry name" value="YidD"/>
    <property type="match status" value="1"/>
</dbReference>
<dbReference type="NCBIfam" id="TIGR00278">
    <property type="entry name" value="membrane protein insertion efficiency factor YidD"/>
    <property type="match status" value="1"/>
</dbReference>
<dbReference type="InterPro" id="IPR002696">
    <property type="entry name" value="Membr_insert_effic_factor_YidD"/>
</dbReference>
<keyword evidence="3" id="KW-1185">Reference proteome</keyword>
<keyword evidence="1" id="KW-1003">Cell membrane</keyword>
<dbReference type="Proteomes" id="UP001501591">
    <property type="component" value="Unassembled WGS sequence"/>
</dbReference>
<dbReference type="HAMAP" id="MF_00386">
    <property type="entry name" value="UPF0161_YidD"/>
    <property type="match status" value="1"/>
</dbReference>
<comment type="subcellular location">
    <subcellularLocation>
        <location evidence="1">Cell membrane</location>
        <topology evidence="1">Peripheral membrane protein</topology>
        <orientation evidence="1">Cytoplasmic side</orientation>
    </subcellularLocation>
</comment>
<reference evidence="3" key="1">
    <citation type="journal article" date="2019" name="Int. J. Syst. Evol. Microbiol.">
        <title>The Global Catalogue of Microorganisms (GCM) 10K type strain sequencing project: providing services to taxonomists for standard genome sequencing and annotation.</title>
        <authorList>
            <consortium name="The Broad Institute Genomics Platform"/>
            <consortium name="The Broad Institute Genome Sequencing Center for Infectious Disease"/>
            <person name="Wu L."/>
            <person name="Ma J."/>
        </authorList>
    </citation>
    <scope>NUCLEOTIDE SEQUENCE [LARGE SCALE GENOMIC DNA]</scope>
    <source>
        <strain evidence="3">JCM 17024</strain>
    </source>
</reference>
<evidence type="ECO:0000313" key="2">
    <source>
        <dbReference type="EMBL" id="GAA3935240.1"/>
    </source>
</evidence>
<name>A0ABP7N2E5_9MICO</name>
<protein>
    <recommendedName>
        <fullName evidence="1">Putative membrane protein insertion efficiency factor</fullName>
    </recommendedName>
</protein>
<proteinExistence type="inferred from homology"/>
<keyword evidence="1" id="KW-0472">Membrane</keyword>
<dbReference type="PANTHER" id="PTHR33383">
    <property type="entry name" value="MEMBRANE PROTEIN INSERTION EFFICIENCY FACTOR-RELATED"/>
    <property type="match status" value="1"/>
</dbReference>
<sequence length="121" mass="13315">MSALPSYAFGTARFHASDVLRGVLLIPRNAVLAFLVAYRAVISPMYGDVCRYYPSCSAYAVGAVQQHGALWGTVLSAWRILRCNPWSGGGVDDVRPHAHFRYELTRRGFVVPARKELNSGS</sequence>
<organism evidence="2 3">
    <name type="scientific">Microbacterium soli</name>
    <dbReference type="NCBI Taxonomy" id="446075"/>
    <lineage>
        <taxon>Bacteria</taxon>
        <taxon>Bacillati</taxon>
        <taxon>Actinomycetota</taxon>
        <taxon>Actinomycetes</taxon>
        <taxon>Micrococcales</taxon>
        <taxon>Microbacteriaceae</taxon>
        <taxon>Microbacterium</taxon>
    </lineage>
</organism>
<dbReference type="EMBL" id="BAABCP010000001">
    <property type="protein sequence ID" value="GAA3935240.1"/>
    <property type="molecule type" value="Genomic_DNA"/>
</dbReference>
<gene>
    <name evidence="2" type="ORF">GCM10022383_12010</name>
</gene>